<dbReference type="AlphaFoldDB" id="A0AA88LIU5"/>
<evidence type="ECO:0000256" key="1">
    <source>
        <dbReference type="SAM" id="MobiDB-lite"/>
    </source>
</evidence>
<dbReference type="EMBL" id="JAUPFM010000081">
    <property type="protein sequence ID" value="KAK2813580.1"/>
    <property type="molecule type" value="Genomic_DNA"/>
</dbReference>
<feature type="region of interest" description="Disordered" evidence="1">
    <location>
        <begin position="924"/>
        <end position="943"/>
    </location>
</feature>
<gene>
    <name evidence="2" type="ORF">Q5P01_000737</name>
</gene>
<protein>
    <submittedName>
        <fullName evidence="2">Uncharacterized protein</fullName>
    </submittedName>
</protein>
<evidence type="ECO:0000313" key="2">
    <source>
        <dbReference type="EMBL" id="KAK2813580.1"/>
    </source>
</evidence>
<evidence type="ECO:0000313" key="3">
    <source>
        <dbReference type="Proteomes" id="UP001187415"/>
    </source>
</evidence>
<keyword evidence="3" id="KW-1185">Reference proteome</keyword>
<feature type="compositionally biased region" description="Basic and acidic residues" evidence="1">
    <location>
        <begin position="1060"/>
        <end position="1080"/>
    </location>
</feature>
<feature type="region of interest" description="Disordered" evidence="1">
    <location>
        <begin position="35"/>
        <end position="56"/>
    </location>
</feature>
<feature type="compositionally biased region" description="Basic and acidic residues" evidence="1">
    <location>
        <begin position="45"/>
        <end position="55"/>
    </location>
</feature>
<comment type="caution">
    <text evidence="2">The sequence shown here is derived from an EMBL/GenBank/DDBJ whole genome shotgun (WGS) entry which is preliminary data.</text>
</comment>
<feature type="region of interest" description="Disordered" evidence="1">
    <location>
        <begin position="1020"/>
        <end position="1087"/>
    </location>
</feature>
<dbReference type="Proteomes" id="UP001187415">
    <property type="component" value="Unassembled WGS sequence"/>
</dbReference>
<sequence>MIRLPSAFSVLAENENVLVLRHLLRDAVAIVPKGPEARRRTKRSRPAERGARREGAATCPMGHVTEWFPCGHSAFRIESGVRGAPRLLVSCRAGRGESTREDFGGGRSDSGVPTLHVHRSPEYHAEAVPEGLRTNKHLFDRSACLLPGTMDVIAPPELSLAACVAVMYAFEVFSSLAGVDDRRETLAGLSFTGNLGPREACALVLTYLQLEERSARRLEKSVVRFEALSSFILSELRALVASRPEVGEGLRYLFGGQPRGRGGPRARLADDLCFDEADEPWPCAAPAPLSDRGDCYFQLNYSRGSGRIAGGSGDDAREGLLSIEAMTGLERAVRSEDARGYEEPRLARIFRTCRRKAGRCRFEVSVDGPPVEDPACGEPLYARSWLGGERHEAGPSAIGDGEFFPAVEVARPDESDDSDSSESLSRPLPEYNLNLATNARPKRYAMERADRCPGERGWAYEACLDEAVLLGHCARLLVTGGAKKNFDVSACLTWFYRAVHPCVPEMNAGDVMLDYEFELHGRGALPPVYALLGHLAESSRVNCFPACKLITLSRHRGASAWTRSTDAQFHHSSKLRINTLGAFLCSRDHRLTPLLTRCCEPKPLRGSELRPGGELLPRGDEELLLLRAYSETLGPVFEFERVERLPSDEPRGLDVSQADERRDLELGVVVQAPRRRRDRRLHRGVRVGIAAVLPAGAGPLVQKLESVAVVVESGSLYRTDVLKSEDPEWPDPDRLELRDRIECKGKASVIDEMFMRPGGRDPLDGYAASDSSWKGITGARWTYHKALERTGSLPRDWEPDYPVSASAATIGRRPRPDESTIEWLCPAPPVAFSQVARESGPGRRFAPLRIDSRAARARDPAEWRGFDALCSRVLSCPLEKRWTRGLCVVVNKGWFPRVHSALVPSRGLALRAVRAERLDRSRGAARPLSSAAEARGARPHRPEALIGGQGPVLVQKVRAAAELWERGICLRIRGYVQRSGRRRGPALRGPAFPVRGSILQPHHLGRDVARRSFRGDRREARSAAASFCPVGTRGRKGRGPGSSAGGERGSETGRAMGGACDREEERIGLDVRASQREVRDLPVPGAQ</sequence>
<organism evidence="2 3">
    <name type="scientific">Channa striata</name>
    <name type="common">Snakehead murrel</name>
    <name type="synonym">Ophicephalus striatus</name>
    <dbReference type="NCBI Taxonomy" id="64152"/>
    <lineage>
        <taxon>Eukaryota</taxon>
        <taxon>Metazoa</taxon>
        <taxon>Chordata</taxon>
        <taxon>Craniata</taxon>
        <taxon>Vertebrata</taxon>
        <taxon>Euteleostomi</taxon>
        <taxon>Actinopterygii</taxon>
        <taxon>Neopterygii</taxon>
        <taxon>Teleostei</taxon>
        <taxon>Neoteleostei</taxon>
        <taxon>Acanthomorphata</taxon>
        <taxon>Anabantaria</taxon>
        <taxon>Anabantiformes</taxon>
        <taxon>Channoidei</taxon>
        <taxon>Channidae</taxon>
        <taxon>Channa</taxon>
    </lineage>
</organism>
<proteinExistence type="predicted"/>
<accession>A0AA88LIU5</accession>
<name>A0AA88LIU5_CHASR</name>
<reference evidence="2" key="1">
    <citation type="submission" date="2023-07" db="EMBL/GenBank/DDBJ databases">
        <title>Chromosome-level Genome Assembly of Striped Snakehead (Channa striata).</title>
        <authorList>
            <person name="Liu H."/>
        </authorList>
    </citation>
    <scope>NUCLEOTIDE SEQUENCE</scope>
    <source>
        <strain evidence="2">Gz</strain>
        <tissue evidence="2">Muscle</tissue>
    </source>
</reference>